<evidence type="ECO:0000256" key="6">
    <source>
        <dbReference type="ARBA" id="ARBA00022786"/>
    </source>
</evidence>
<dbReference type="PANTHER" id="PTHR22770">
    <property type="entry name" value="UBIQUITIN CONJUGATING ENZYME 7 INTERACTING PROTEIN-RELATED"/>
    <property type="match status" value="1"/>
</dbReference>
<name>A0A4Y7SSA3_COPMI</name>
<keyword evidence="3" id="KW-0479">Metal-binding</keyword>
<sequence>IECQCCFDEYAPTQVVHCPQGHPFCQSCIRNYAEERLGTQDPDLLCMHQDGCQVPFETAQLEHALGNLMTLLRRTRQRQELRTAKLEGFEECPFCDWGCVVDIPIKESTTFICGNDEICGKISCRLCRREHGARPCGEGDTDKTTRLAIEEAMSMAVIRTCPNCPQVSFVKEEGCNKVVCPQCRSFSCYSCKAQISGYEHF</sequence>
<dbReference type="PROSITE" id="PS51873">
    <property type="entry name" value="TRIAD"/>
    <property type="match status" value="1"/>
</dbReference>
<dbReference type="PANTHER" id="PTHR22770:SF47">
    <property type="entry name" value="E3 UBIQUITIN-PROTEIN LIGASE RNF216"/>
    <property type="match status" value="1"/>
</dbReference>
<feature type="non-terminal residue" evidence="9">
    <location>
        <position position="1"/>
    </location>
</feature>
<comment type="caution">
    <text evidence="9">The sequence shown here is derived from an EMBL/GenBank/DDBJ whole genome shotgun (WGS) entry which is preliminary data.</text>
</comment>
<dbReference type="InterPro" id="IPR013083">
    <property type="entry name" value="Znf_RING/FYVE/PHD"/>
</dbReference>
<reference evidence="9 10" key="1">
    <citation type="journal article" date="2019" name="Nat. Ecol. Evol.">
        <title>Megaphylogeny resolves global patterns of mushroom evolution.</title>
        <authorList>
            <person name="Varga T."/>
            <person name="Krizsan K."/>
            <person name="Foldi C."/>
            <person name="Dima B."/>
            <person name="Sanchez-Garcia M."/>
            <person name="Sanchez-Ramirez S."/>
            <person name="Szollosi G.J."/>
            <person name="Szarkandi J.G."/>
            <person name="Papp V."/>
            <person name="Albert L."/>
            <person name="Andreopoulos W."/>
            <person name="Angelini C."/>
            <person name="Antonin V."/>
            <person name="Barry K.W."/>
            <person name="Bougher N.L."/>
            <person name="Buchanan P."/>
            <person name="Buyck B."/>
            <person name="Bense V."/>
            <person name="Catcheside P."/>
            <person name="Chovatia M."/>
            <person name="Cooper J."/>
            <person name="Damon W."/>
            <person name="Desjardin D."/>
            <person name="Finy P."/>
            <person name="Geml J."/>
            <person name="Haridas S."/>
            <person name="Hughes K."/>
            <person name="Justo A."/>
            <person name="Karasinski D."/>
            <person name="Kautmanova I."/>
            <person name="Kiss B."/>
            <person name="Kocsube S."/>
            <person name="Kotiranta H."/>
            <person name="LaButti K.M."/>
            <person name="Lechner B.E."/>
            <person name="Liimatainen K."/>
            <person name="Lipzen A."/>
            <person name="Lukacs Z."/>
            <person name="Mihaltcheva S."/>
            <person name="Morgado L.N."/>
            <person name="Niskanen T."/>
            <person name="Noordeloos M.E."/>
            <person name="Ohm R.A."/>
            <person name="Ortiz-Santana B."/>
            <person name="Ovrebo C."/>
            <person name="Racz N."/>
            <person name="Riley R."/>
            <person name="Savchenko A."/>
            <person name="Shiryaev A."/>
            <person name="Soop K."/>
            <person name="Spirin V."/>
            <person name="Szebenyi C."/>
            <person name="Tomsovsky M."/>
            <person name="Tulloss R.E."/>
            <person name="Uehling J."/>
            <person name="Grigoriev I.V."/>
            <person name="Vagvolgyi C."/>
            <person name="Papp T."/>
            <person name="Martin F.M."/>
            <person name="Miettinen O."/>
            <person name="Hibbett D.S."/>
            <person name="Nagy L.G."/>
        </authorList>
    </citation>
    <scope>NUCLEOTIDE SEQUENCE [LARGE SCALE GENOMIC DNA]</scope>
    <source>
        <strain evidence="9 10">FP101781</strain>
    </source>
</reference>
<keyword evidence="7" id="KW-0862">Zinc</keyword>
<evidence type="ECO:0000256" key="7">
    <source>
        <dbReference type="ARBA" id="ARBA00022833"/>
    </source>
</evidence>
<keyword evidence="10" id="KW-1185">Reference proteome</keyword>
<keyword evidence="6" id="KW-0833">Ubl conjugation pathway</keyword>
<evidence type="ECO:0000313" key="9">
    <source>
        <dbReference type="EMBL" id="TEB24750.1"/>
    </source>
</evidence>
<dbReference type="AlphaFoldDB" id="A0A4Y7SSA3"/>
<dbReference type="Proteomes" id="UP000298030">
    <property type="component" value="Unassembled WGS sequence"/>
</dbReference>
<comment type="pathway">
    <text evidence="1">Protein modification; protein ubiquitination.</text>
</comment>
<dbReference type="GO" id="GO:0008270">
    <property type="term" value="F:zinc ion binding"/>
    <property type="evidence" value="ECO:0007669"/>
    <property type="project" value="UniProtKB-KW"/>
</dbReference>
<feature type="non-terminal residue" evidence="9">
    <location>
        <position position="201"/>
    </location>
</feature>
<keyword evidence="4" id="KW-0677">Repeat</keyword>
<evidence type="ECO:0000256" key="5">
    <source>
        <dbReference type="ARBA" id="ARBA00022771"/>
    </source>
</evidence>
<evidence type="ECO:0000256" key="3">
    <source>
        <dbReference type="ARBA" id="ARBA00022723"/>
    </source>
</evidence>
<dbReference type="STRING" id="71717.A0A4Y7SSA3"/>
<keyword evidence="2" id="KW-0808">Transferase</keyword>
<dbReference type="Gene3D" id="3.30.40.10">
    <property type="entry name" value="Zinc/RING finger domain, C3HC4 (zinc finger)"/>
    <property type="match status" value="1"/>
</dbReference>
<dbReference type="InterPro" id="IPR044066">
    <property type="entry name" value="TRIAD_supradom"/>
</dbReference>
<dbReference type="InterPro" id="IPR051628">
    <property type="entry name" value="LUBAC_E3_Ligases"/>
</dbReference>
<accession>A0A4Y7SSA3</accession>
<evidence type="ECO:0000259" key="8">
    <source>
        <dbReference type="PROSITE" id="PS51873"/>
    </source>
</evidence>
<dbReference type="GO" id="GO:0016740">
    <property type="term" value="F:transferase activity"/>
    <property type="evidence" value="ECO:0007669"/>
    <property type="project" value="UniProtKB-KW"/>
</dbReference>
<dbReference type="EMBL" id="QPFP01000063">
    <property type="protein sequence ID" value="TEB24750.1"/>
    <property type="molecule type" value="Genomic_DNA"/>
</dbReference>
<gene>
    <name evidence="9" type="ORF">FA13DRAFT_1610668</name>
</gene>
<dbReference type="Pfam" id="PF26200">
    <property type="entry name" value="Rcat_RNF216"/>
    <property type="match status" value="1"/>
</dbReference>
<dbReference type="OrthoDB" id="10009520at2759"/>
<feature type="domain" description="RING-type" evidence="8">
    <location>
        <begin position="1"/>
        <end position="201"/>
    </location>
</feature>
<protein>
    <recommendedName>
        <fullName evidence="8">RING-type domain-containing protein</fullName>
    </recommendedName>
</protein>
<evidence type="ECO:0000256" key="1">
    <source>
        <dbReference type="ARBA" id="ARBA00004906"/>
    </source>
</evidence>
<keyword evidence="5" id="KW-0863">Zinc-finger</keyword>
<evidence type="ECO:0000313" key="10">
    <source>
        <dbReference type="Proteomes" id="UP000298030"/>
    </source>
</evidence>
<evidence type="ECO:0000256" key="4">
    <source>
        <dbReference type="ARBA" id="ARBA00022737"/>
    </source>
</evidence>
<proteinExistence type="predicted"/>
<organism evidence="9 10">
    <name type="scientific">Coprinellus micaceus</name>
    <name type="common">Glistening ink-cap mushroom</name>
    <name type="synonym">Coprinus micaceus</name>
    <dbReference type="NCBI Taxonomy" id="71717"/>
    <lineage>
        <taxon>Eukaryota</taxon>
        <taxon>Fungi</taxon>
        <taxon>Dikarya</taxon>
        <taxon>Basidiomycota</taxon>
        <taxon>Agaricomycotina</taxon>
        <taxon>Agaricomycetes</taxon>
        <taxon>Agaricomycetidae</taxon>
        <taxon>Agaricales</taxon>
        <taxon>Agaricineae</taxon>
        <taxon>Psathyrellaceae</taxon>
        <taxon>Coprinellus</taxon>
    </lineage>
</organism>
<dbReference type="SUPFAM" id="SSF57850">
    <property type="entry name" value="RING/U-box"/>
    <property type="match status" value="2"/>
</dbReference>
<evidence type="ECO:0000256" key="2">
    <source>
        <dbReference type="ARBA" id="ARBA00022679"/>
    </source>
</evidence>